<dbReference type="EMBL" id="BMAW01000875">
    <property type="protein sequence ID" value="GFS71233.1"/>
    <property type="molecule type" value="Genomic_DNA"/>
</dbReference>
<gene>
    <name evidence="4" type="ORF">NPIL_526751</name>
</gene>
<comment type="caution">
    <text evidence="4">The sequence shown here is derived from an EMBL/GenBank/DDBJ whole genome shotgun (WGS) entry which is preliminary data.</text>
</comment>
<dbReference type="InterPro" id="IPR009057">
    <property type="entry name" value="Homeodomain-like_sf"/>
</dbReference>
<evidence type="ECO:0000313" key="4">
    <source>
        <dbReference type="EMBL" id="GFS71233.1"/>
    </source>
</evidence>
<dbReference type="GO" id="GO:0005634">
    <property type="term" value="C:nucleus"/>
    <property type="evidence" value="ECO:0007669"/>
    <property type="project" value="UniProtKB-SubCell"/>
</dbReference>
<accession>A0A8X6MPP1</accession>
<keyword evidence="2" id="KW-0238">DNA-binding</keyword>
<proteinExistence type="predicted"/>
<evidence type="ECO:0000256" key="2">
    <source>
        <dbReference type="ARBA" id="ARBA00023125"/>
    </source>
</evidence>
<evidence type="ECO:0000259" key="3">
    <source>
        <dbReference type="Pfam" id="PF03221"/>
    </source>
</evidence>
<dbReference type="SUPFAM" id="SSF46689">
    <property type="entry name" value="Homeodomain-like"/>
    <property type="match status" value="1"/>
</dbReference>
<organism evidence="4 5">
    <name type="scientific">Nephila pilipes</name>
    <name type="common">Giant wood spider</name>
    <name type="synonym">Nephila maculata</name>
    <dbReference type="NCBI Taxonomy" id="299642"/>
    <lineage>
        <taxon>Eukaryota</taxon>
        <taxon>Metazoa</taxon>
        <taxon>Ecdysozoa</taxon>
        <taxon>Arthropoda</taxon>
        <taxon>Chelicerata</taxon>
        <taxon>Arachnida</taxon>
        <taxon>Araneae</taxon>
        <taxon>Araneomorphae</taxon>
        <taxon>Entelegynae</taxon>
        <taxon>Araneoidea</taxon>
        <taxon>Nephilidae</taxon>
        <taxon>Nephila</taxon>
    </lineage>
</organism>
<reference evidence="4" key="1">
    <citation type="submission" date="2020-08" db="EMBL/GenBank/DDBJ databases">
        <title>Multicomponent nature underlies the extraordinary mechanical properties of spider dragline silk.</title>
        <authorList>
            <person name="Kono N."/>
            <person name="Nakamura H."/>
            <person name="Mori M."/>
            <person name="Yoshida Y."/>
            <person name="Ohtoshi R."/>
            <person name="Malay A.D."/>
            <person name="Moran D.A.P."/>
            <person name="Tomita M."/>
            <person name="Numata K."/>
            <person name="Arakawa K."/>
        </authorList>
    </citation>
    <scope>NUCLEOTIDE SEQUENCE</scope>
</reference>
<evidence type="ECO:0000256" key="1">
    <source>
        <dbReference type="ARBA" id="ARBA00004123"/>
    </source>
</evidence>
<keyword evidence="5" id="KW-1185">Reference proteome</keyword>
<dbReference type="InterPro" id="IPR006600">
    <property type="entry name" value="HTH_CenpB_DNA-bd_dom"/>
</dbReference>
<dbReference type="Proteomes" id="UP000887013">
    <property type="component" value="Unassembled WGS sequence"/>
</dbReference>
<protein>
    <recommendedName>
        <fullName evidence="3">HTH CENPB-type domain-containing protein</fullName>
    </recommendedName>
</protein>
<feature type="domain" description="HTH CENPB-type" evidence="3">
    <location>
        <begin position="70"/>
        <end position="99"/>
    </location>
</feature>
<dbReference type="GO" id="GO:0003677">
    <property type="term" value="F:DNA binding"/>
    <property type="evidence" value="ECO:0007669"/>
    <property type="project" value="UniProtKB-KW"/>
</dbReference>
<evidence type="ECO:0000313" key="5">
    <source>
        <dbReference type="Proteomes" id="UP000887013"/>
    </source>
</evidence>
<sequence>MTKQIRALEERLHIIDEAKRLDVPPSTLNLIISKKREIGEQAVNWKEFSSLGTSRLLLQILLWMGIFFLEKALEIAASYGRDTFSASNEWISRFKIRHGDDDNADEEWLCVAEDVTGVK</sequence>
<comment type="subcellular location">
    <subcellularLocation>
        <location evidence="1">Nucleus</location>
    </subcellularLocation>
</comment>
<dbReference type="Gene3D" id="1.10.10.60">
    <property type="entry name" value="Homeodomain-like"/>
    <property type="match status" value="1"/>
</dbReference>
<dbReference type="AlphaFoldDB" id="A0A8X6MPP1"/>
<dbReference type="Pfam" id="PF03221">
    <property type="entry name" value="HTH_Tnp_Tc5"/>
    <property type="match status" value="1"/>
</dbReference>
<name>A0A8X6MPP1_NEPPI</name>